<dbReference type="InterPro" id="IPR011009">
    <property type="entry name" value="Kinase-like_dom_sf"/>
</dbReference>
<evidence type="ECO:0000259" key="7">
    <source>
        <dbReference type="PROSITE" id="PS50011"/>
    </source>
</evidence>
<dbReference type="CDD" id="cd14014">
    <property type="entry name" value="STKc_PknB_like"/>
    <property type="match status" value="1"/>
</dbReference>
<dbReference type="AlphaFoldDB" id="A0A917QRV7"/>
<evidence type="ECO:0000256" key="3">
    <source>
        <dbReference type="ARBA" id="ARBA00022777"/>
    </source>
</evidence>
<dbReference type="PROSITE" id="PS50011">
    <property type="entry name" value="PROTEIN_KINASE_DOM"/>
    <property type="match status" value="1"/>
</dbReference>
<keyword evidence="9" id="KW-1185">Reference proteome</keyword>
<feature type="transmembrane region" description="Helical" evidence="6">
    <location>
        <begin position="317"/>
        <end position="339"/>
    </location>
</feature>
<evidence type="ECO:0000256" key="6">
    <source>
        <dbReference type="SAM" id="Phobius"/>
    </source>
</evidence>
<evidence type="ECO:0000313" key="9">
    <source>
        <dbReference type="Proteomes" id="UP000612956"/>
    </source>
</evidence>
<evidence type="ECO:0000256" key="1">
    <source>
        <dbReference type="ARBA" id="ARBA00022679"/>
    </source>
</evidence>
<keyword evidence="3" id="KW-0418">Kinase</keyword>
<keyword evidence="6" id="KW-0812">Transmembrane</keyword>
<dbReference type="Pfam" id="PF00069">
    <property type="entry name" value="Pkinase"/>
    <property type="match status" value="1"/>
</dbReference>
<dbReference type="InterPro" id="IPR017441">
    <property type="entry name" value="Protein_kinase_ATP_BS"/>
</dbReference>
<gene>
    <name evidence="8" type="ORF">GCM10011591_40970</name>
</gene>
<dbReference type="EMBL" id="BMMW01000004">
    <property type="protein sequence ID" value="GGK64567.1"/>
    <property type="molecule type" value="Genomic_DNA"/>
</dbReference>
<feature type="domain" description="Protein kinase" evidence="7">
    <location>
        <begin position="15"/>
        <end position="267"/>
    </location>
</feature>
<dbReference type="Proteomes" id="UP000612956">
    <property type="component" value="Unassembled WGS sequence"/>
</dbReference>
<dbReference type="SUPFAM" id="SSF56112">
    <property type="entry name" value="Protein kinase-like (PK-like)"/>
    <property type="match status" value="1"/>
</dbReference>
<dbReference type="GO" id="GO:0004674">
    <property type="term" value="F:protein serine/threonine kinase activity"/>
    <property type="evidence" value="ECO:0007669"/>
    <property type="project" value="TreeGrafter"/>
</dbReference>
<evidence type="ECO:0000256" key="4">
    <source>
        <dbReference type="ARBA" id="ARBA00022840"/>
    </source>
</evidence>
<dbReference type="Gene3D" id="3.30.200.20">
    <property type="entry name" value="Phosphorylase Kinase, domain 1"/>
    <property type="match status" value="1"/>
</dbReference>
<dbReference type="PROSITE" id="PS00108">
    <property type="entry name" value="PROTEIN_KINASE_ST"/>
    <property type="match status" value="1"/>
</dbReference>
<dbReference type="RefSeq" id="WP_188830636.1">
    <property type="nucleotide sequence ID" value="NZ_BMMW01000004.1"/>
</dbReference>
<dbReference type="SMART" id="SM00220">
    <property type="entry name" value="S_TKc"/>
    <property type="match status" value="1"/>
</dbReference>
<keyword evidence="1" id="KW-0808">Transferase</keyword>
<dbReference type="InterPro" id="IPR008271">
    <property type="entry name" value="Ser/Thr_kinase_AS"/>
</dbReference>
<organism evidence="8 9">
    <name type="scientific">Nocardia camponoti</name>
    <dbReference type="NCBI Taxonomy" id="1616106"/>
    <lineage>
        <taxon>Bacteria</taxon>
        <taxon>Bacillati</taxon>
        <taxon>Actinomycetota</taxon>
        <taxon>Actinomycetes</taxon>
        <taxon>Mycobacteriales</taxon>
        <taxon>Nocardiaceae</taxon>
        <taxon>Nocardia</taxon>
    </lineage>
</organism>
<evidence type="ECO:0000256" key="5">
    <source>
        <dbReference type="PROSITE-ProRule" id="PRU10141"/>
    </source>
</evidence>
<dbReference type="Gene3D" id="1.10.510.10">
    <property type="entry name" value="Transferase(Phosphotransferase) domain 1"/>
    <property type="match status" value="1"/>
</dbReference>
<dbReference type="GO" id="GO:0005524">
    <property type="term" value="F:ATP binding"/>
    <property type="evidence" value="ECO:0007669"/>
    <property type="project" value="UniProtKB-UniRule"/>
</dbReference>
<name>A0A917QRV7_9NOCA</name>
<proteinExistence type="predicted"/>
<accession>A0A917QRV7</accession>
<keyword evidence="2 5" id="KW-0547">Nucleotide-binding</keyword>
<feature type="binding site" evidence="5">
    <location>
        <position position="43"/>
    </location>
    <ligand>
        <name>ATP</name>
        <dbReference type="ChEBI" id="CHEBI:30616"/>
    </ligand>
</feature>
<dbReference type="PANTHER" id="PTHR43289">
    <property type="entry name" value="MITOGEN-ACTIVATED PROTEIN KINASE KINASE KINASE 20-RELATED"/>
    <property type="match status" value="1"/>
</dbReference>
<dbReference type="InterPro" id="IPR000719">
    <property type="entry name" value="Prot_kinase_dom"/>
</dbReference>
<dbReference type="PROSITE" id="PS00107">
    <property type="entry name" value="PROTEIN_KINASE_ATP"/>
    <property type="match status" value="1"/>
</dbReference>
<sequence length="621" mass="66668">MRQRDRKDPEALGRYRIVGVIGSGGMGRVLLGQGPDGRLVAVKQIHAELTNDSEFRARFEREIHASGKVTGAYTAGIVGYEVDAENPWLASEYVAGPSLHEAVNDFGRLNPSGLKLLAIGLAMALLEIHRAGLVHRDLKPGNVLLTNEGPRVIDFGIARALEGDVSLTATGAVIGSPAYMSPEQAECQTLTPASDVFSAGAVLAMAATGVSPFAAVSTPQTLYNVLYVQPDTSGIPEPMRAMVDWCLNKDPGKRPSPSELLDAATQLDGAPVWPVRVRRRVAEYERDALAWSTGEAAPLTEEQQPSRPRREFSRVRALGAVVIVSVLALLGSLLVGIGVKGNAVAMADPPLTLTDREAQLLDMCALLEPDVVGEFGTFASAPQPSDVTSCSVAVDDPTGKRVSFKVSTDFGWAYDDAISMGSVLAWLPVQGNRKEGRTCDRFVQLQTGLRIPINVDASGLTDSCPMAERVLAAIVRRLQVNPPLRKVAANSTQLLNPCAIMDREMNLRVLGDPAAKNPIGAHECWVTGINGEFHLGFGVRTRNDNKKPTGNYDKPTVFGGRHGLIDDRGGFCEYTLTILPTHDELAEQAVARFIPYDTAITDGCDRLRTVLSPVLAKLPQS</sequence>
<reference evidence="8" key="2">
    <citation type="submission" date="2020-09" db="EMBL/GenBank/DDBJ databases">
        <authorList>
            <person name="Sun Q."/>
            <person name="Zhou Y."/>
        </authorList>
    </citation>
    <scope>NUCLEOTIDE SEQUENCE</scope>
    <source>
        <strain evidence="8">CGMCC 4.7278</strain>
    </source>
</reference>
<dbReference type="PANTHER" id="PTHR43289:SF34">
    <property type="entry name" value="SERINE_THREONINE-PROTEIN KINASE YBDM-RELATED"/>
    <property type="match status" value="1"/>
</dbReference>
<keyword evidence="6" id="KW-1133">Transmembrane helix</keyword>
<keyword evidence="6" id="KW-0472">Membrane</keyword>
<reference evidence="8" key="1">
    <citation type="journal article" date="2014" name="Int. J. Syst. Evol. Microbiol.">
        <title>Complete genome sequence of Corynebacterium casei LMG S-19264T (=DSM 44701T), isolated from a smear-ripened cheese.</title>
        <authorList>
            <consortium name="US DOE Joint Genome Institute (JGI-PGF)"/>
            <person name="Walter F."/>
            <person name="Albersmeier A."/>
            <person name="Kalinowski J."/>
            <person name="Ruckert C."/>
        </authorList>
    </citation>
    <scope>NUCLEOTIDE SEQUENCE</scope>
    <source>
        <strain evidence="8">CGMCC 4.7278</strain>
    </source>
</reference>
<protein>
    <recommendedName>
        <fullName evidence="7">Protein kinase domain-containing protein</fullName>
    </recommendedName>
</protein>
<evidence type="ECO:0000256" key="2">
    <source>
        <dbReference type="ARBA" id="ARBA00022741"/>
    </source>
</evidence>
<evidence type="ECO:0000313" key="8">
    <source>
        <dbReference type="EMBL" id="GGK64567.1"/>
    </source>
</evidence>
<keyword evidence="4 5" id="KW-0067">ATP-binding</keyword>
<comment type="caution">
    <text evidence="8">The sequence shown here is derived from an EMBL/GenBank/DDBJ whole genome shotgun (WGS) entry which is preliminary data.</text>
</comment>